<evidence type="ECO:0000256" key="1">
    <source>
        <dbReference type="SAM" id="Phobius"/>
    </source>
</evidence>
<keyword evidence="3" id="KW-1185">Reference proteome</keyword>
<feature type="transmembrane region" description="Helical" evidence="1">
    <location>
        <begin position="104"/>
        <end position="125"/>
    </location>
</feature>
<sequence>MKTRNIYQINDLSNRFYTNTQILTSGLFSIIVQFFKSGLFGLLICLTGLHEVLFCYDALFLLLSQFVLEGAGEYHNMKVFKSFARISFTIGFFSWIELGFKDYFYIFTNMKLFIPILLLVIYNLVKAMSYSHRENMPMEEY</sequence>
<dbReference type="EMBL" id="MJIH01000008">
    <property type="protein sequence ID" value="OLR61609.1"/>
    <property type="molecule type" value="Genomic_DNA"/>
</dbReference>
<dbReference type="Proteomes" id="UP000187166">
    <property type="component" value="Unassembled WGS sequence"/>
</dbReference>
<accession>A0A1U7LX07</accession>
<gene>
    <name evidence="2" type="ORF">BIV18_09650</name>
</gene>
<keyword evidence="1" id="KW-0472">Membrane</keyword>
<comment type="caution">
    <text evidence="2">The sequence shown here is derived from an EMBL/GenBank/DDBJ whole genome shotgun (WGS) entry which is preliminary data.</text>
</comment>
<evidence type="ECO:0000313" key="2">
    <source>
        <dbReference type="EMBL" id="OLR61609.1"/>
    </source>
</evidence>
<proteinExistence type="predicted"/>
<reference evidence="2 3" key="1">
    <citation type="journal article" date="2016" name="Appl. Environ. Microbiol.">
        <title>Function and Phylogeny of Bacterial Butyryl Coenzyme A:Acetate Transferases and Their Diversity in the Proximal Colon of Swine.</title>
        <authorList>
            <person name="Trachsel J."/>
            <person name="Bayles D.O."/>
            <person name="Looft T."/>
            <person name="Levine U.Y."/>
            <person name="Allen H.K."/>
        </authorList>
    </citation>
    <scope>NUCLEOTIDE SEQUENCE [LARGE SCALE GENOMIC DNA]</scope>
    <source>
        <strain evidence="2 3">35-6-1</strain>
    </source>
</reference>
<dbReference type="STRING" id="1465756.BIV18_09650"/>
<dbReference type="AlphaFoldDB" id="A0A1U7LX07"/>
<feature type="transmembrane region" description="Helical" evidence="1">
    <location>
        <begin position="79"/>
        <end position="98"/>
    </location>
</feature>
<feature type="transmembrane region" description="Helical" evidence="1">
    <location>
        <begin position="41"/>
        <end position="67"/>
    </location>
</feature>
<keyword evidence="1" id="KW-1133">Transmembrane helix</keyword>
<name>A0A1U7LX07_9FIRM</name>
<organism evidence="2 3">
    <name type="scientific">Peptoniphilus porci</name>
    <dbReference type="NCBI Taxonomy" id="2652280"/>
    <lineage>
        <taxon>Bacteria</taxon>
        <taxon>Bacillati</taxon>
        <taxon>Bacillota</taxon>
        <taxon>Tissierellia</taxon>
        <taxon>Tissierellales</taxon>
        <taxon>Peptoniphilaceae</taxon>
        <taxon>Peptoniphilus</taxon>
    </lineage>
</organism>
<feature type="transmembrane region" description="Helical" evidence="1">
    <location>
        <begin position="16"/>
        <end position="35"/>
    </location>
</feature>
<protein>
    <submittedName>
        <fullName evidence="2">Uncharacterized protein</fullName>
    </submittedName>
</protein>
<keyword evidence="1" id="KW-0812">Transmembrane</keyword>
<evidence type="ECO:0000313" key="3">
    <source>
        <dbReference type="Proteomes" id="UP000187166"/>
    </source>
</evidence>